<dbReference type="OrthoDB" id="6273298at2759"/>
<gene>
    <name evidence="2" type="ORF">SSLN_LOCUS1807</name>
</gene>
<reference evidence="2 3" key="2">
    <citation type="submission" date="2018-11" db="EMBL/GenBank/DDBJ databases">
        <authorList>
            <consortium name="Pathogen Informatics"/>
        </authorList>
    </citation>
    <scope>NUCLEOTIDE SEQUENCE [LARGE SCALE GENOMIC DNA]</scope>
    <source>
        <strain evidence="2 3">NST_G2</strain>
    </source>
</reference>
<accession>A0A183SC59</accession>
<dbReference type="AlphaFoldDB" id="A0A183SC59"/>
<dbReference type="WBParaSite" id="SSLN_0000187401-mRNA-1">
    <property type="protein sequence ID" value="SSLN_0000187401-mRNA-1"/>
    <property type="gene ID" value="SSLN_0000187401"/>
</dbReference>
<reference evidence="4" key="1">
    <citation type="submission" date="2016-06" db="UniProtKB">
        <authorList>
            <consortium name="WormBaseParasite"/>
        </authorList>
    </citation>
    <scope>IDENTIFICATION</scope>
</reference>
<protein>
    <submittedName>
        <fullName evidence="4">Transmembrane protein 9</fullName>
    </submittedName>
</protein>
<feature type="transmembrane region" description="Helical" evidence="1">
    <location>
        <begin position="34"/>
        <end position="55"/>
    </location>
</feature>
<evidence type="ECO:0000256" key="1">
    <source>
        <dbReference type="SAM" id="Phobius"/>
    </source>
</evidence>
<keyword evidence="1" id="KW-0472">Membrane</keyword>
<evidence type="ECO:0000313" key="2">
    <source>
        <dbReference type="EMBL" id="VDL88192.1"/>
    </source>
</evidence>
<name>A0A183SC59_SCHSO</name>
<keyword evidence="1" id="KW-0812">Transmembrane</keyword>
<evidence type="ECO:0000313" key="4">
    <source>
        <dbReference type="WBParaSite" id="SSLN_0000187401-mRNA-1"/>
    </source>
</evidence>
<proteinExistence type="predicted"/>
<dbReference type="Proteomes" id="UP000275846">
    <property type="component" value="Unassembled WGS sequence"/>
</dbReference>
<organism evidence="4">
    <name type="scientific">Schistocephalus solidus</name>
    <name type="common">Tapeworm</name>
    <dbReference type="NCBI Taxonomy" id="70667"/>
    <lineage>
        <taxon>Eukaryota</taxon>
        <taxon>Metazoa</taxon>
        <taxon>Spiralia</taxon>
        <taxon>Lophotrochozoa</taxon>
        <taxon>Platyhelminthes</taxon>
        <taxon>Cestoda</taxon>
        <taxon>Eucestoda</taxon>
        <taxon>Diphyllobothriidea</taxon>
        <taxon>Diphyllobothriidae</taxon>
        <taxon>Schistocephalus</taxon>
    </lineage>
</organism>
<evidence type="ECO:0000313" key="3">
    <source>
        <dbReference type="Proteomes" id="UP000275846"/>
    </source>
</evidence>
<sequence>RPVERFVVLDLICCACCRQPRANEYSNLIENHRLARIVTLVAVLTILGLVLTYIIRSAIEPPASPDPLGYEASLTNVSDTASYDFLPRM</sequence>
<keyword evidence="3" id="KW-1185">Reference proteome</keyword>
<dbReference type="EMBL" id="UYSU01007247">
    <property type="protein sequence ID" value="VDL88192.1"/>
    <property type="molecule type" value="Genomic_DNA"/>
</dbReference>
<keyword evidence="1" id="KW-1133">Transmembrane helix</keyword>